<dbReference type="Pfam" id="PF00873">
    <property type="entry name" value="ACR_tran"/>
    <property type="match status" value="1"/>
</dbReference>
<dbReference type="PRINTS" id="PR00702">
    <property type="entry name" value="ACRIFLAVINRP"/>
</dbReference>
<dbReference type="PANTHER" id="PTHR32063:SF0">
    <property type="entry name" value="SWARMING MOTILITY PROTEIN SWRC"/>
    <property type="match status" value="1"/>
</dbReference>
<feature type="transmembrane region" description="Helical" evidence="1">
    <location>
        <begin position="855"/>
        <end position="874"/>
    </location>
</feature>
<feature type="transmembrane region" description="Helical" evidence="1">
    <location>
        <begin position="12"/>
        <end position="32"/>
    </location>
</feature>
<dbReference type="Gene3D" id="3.30.70.1440">
    <property type="entry name" value="Multidrug efflux transporter AcrB pore domain"/>
    <property type="match status" value="1"/>
</dbReference>
<evidence type="ECO:0000256" key="1">
    <source>
        <dbReference type="SAM" id="Phobius"/>
    </source>
</evidence>
<feature type="transmembrane region" description="Helical" evidence="1">
    <location>
        <begin position="881"/>
        <end position="901"/>
    </location>
</feature>
<dbReference type="PANTHER" id="PTHR32063">
    <property type="match status" value="1"/>
</dbReference>
<feature type="transmembrane region" description="Helical" evidence="1">
    <location>
        <begin position="907"/>
        <end position="930"/>
    </location>
</feature>
<dbReference type="Gene3D" id="3.30.70.1320">
    <property type="entry name" value="Multidrug efflux transporter AcrB pore domain like"/>
    <property type="match status" value="1"/>
</dbReference>
<dbReference type="InterPro" id="IPR027463">
    <property type="entry name" value="AcrB_DN_DC_subdom"/>
</dbReference>
<dbReference type="Gene3D" id="3.30.2090.10">
    <property type="entry name" value="Multidrug efflux transporter AcrB TolC docking domain, DN and DC subdomains"/>
    <property type="match status" value="2"/>
</dbReference>
<feature type="transmembrane region" description="Helical" evidence="1">
    <location>
        <begin position="984"/>
        <end position="1010"/>
    </location>
</feature>
<keyword evidence="3" id="KW-1185">Reference proteome</keyword>
<evidence type="ECO:0000313" key="3">
    <source>
        <dbReference type="Proteomes" id="UP001304683"/>
    </source>
</evidence>
<reference evidence="2 3" key="1">
    <citation type="submission" date="2023-08" db="EMBL/GenBank/DDBJ databases">
        <title>Genome sequence of Thermaerobacter compostii strain Ins1, a spore-forming filamentous bacterium isolated from a deep geothermal reservoir.</title>
        <authorList>
            <person name="Bregnard D."/>
            <person name="Gonzalez D."/>
            <person name="Junier P."/>
        </authorList>
    </citation>
    <scope>NUCLEOTIDE SEQUENCE [LARGE SCALE GENOMIC DNA]</scope>
    <source>
        <strain evidence="2 3">Ins1</strain>
    </source>
</reference>
<keyword evidence="1" id="KW-1133">Transmembrane helix</keyword>
<dbReference type="RefSeq" id="WP_318749967.1">
    <property type="nucleotide sequence ID" value="NZ_CP132508.1"/>
</dbReference>
<feature type="transmembrane region" description="Helical" evidence="1">
    <location>
        <begin position="429"/>
        <end position="455"/>
    </location>
</feature>
<feature type="transmembrane region" description="Helical" evidence="1">
    <location>
        <begin position="384"/>
        <end position="408"/>
    </location>
</feature>
<feature type="transmembrane region" description="Helical" evidence="1">
    <location>
        <begin position="951"/>
        <end position="972"/>
    </location>
</feature>
<dbReference type="InterPro" id="IPR001036">
    <property type="entry name" value="Acrflvin-R"/>
</dbReference>
<accession>A0ABZ0QKS1</accession>
<dbReference type="Proteomes" id="UP001304683">
    <property type="component" value="Chromosome"/>
</dbReference>
<feature type="transmembrane region" description="Helical" evidence="1">
    <location>
        <begin position="332"/>
        <end position="351"/>
    </location>
</feature>
<organism evidence="2 3">
    <name type="scientific">Thermaerobacter composti</name>
    <dbReference type="NCBI Taxonomy" id="554949"/>
    <lineage>
        <taxon>Bacteria</taxon>
        <taxon>Bacillati</taxon>
        <taxon>Bacillota</taxon>
        <taxon>Clostridia</taxon>
        <taxon>Eubacteriales</taxon>
        <taxon>Clostridiales Family XVII. Incertae Sedis</taxon>
        <taxon>Thermaerobacter</taxon>
    </lineage>
</organism>
<feature type="transmembrane region" description="Helical" evidence="1">
    <location>
        <begin position="358"/>
        <end position="378"/>
    </location>
</feature>
<gene>
    <name evidence="2" type="ORF">Q5761_06735</name>
</gene>
<dbReference type="EMBL" id="CP132508">
    <property type="protein sequence ID" value="WPD18087.1"/>
    <property type="molecule type" value="Genomic_DNA"/>
</dbReference>
<dbReference type="SUPFAM" id="SSF82693">
    <property type="entry name" value="Multidrug efflux transporter AcrB pore domain, PN1, PN2, PC1 and PC2 subdomains"/>
    <property type="match status" value="3"/>
</dbReference>
<dbReference type="SUPFAM" id="SSF82866">
    <property type="entry name" value="Multidrug efflux transporter AcrB transmembrane domain"/>
    <property type="match status" value="2"/>
</dbReference>
<sequence>MSIARFSVHRPVFVSVLVIALVLLGAFLLPAMPVDLLPQFELPVVVVATSYPGAAPAELEARVVEPLEQAVSTVNGVKGVRSIAQPGSALVILELDWGVDLDFTVLEVQKRIDAVRGVLPEDADSPRVLTLDPAAAPVVTVGVTGDLPAGQLQALAEDRIAPALEQVDGVASVAVVGVRQREVRVRLDPARLEAYGLNPALVARALGGGAALVTAGAVDRGRAELAVRLDAQYTSARDVAAAVIPTPGGAAVRLADVAQVEEALADPTQLAYLDGKPVVQLQVLKATDGNTLAVSRGVERALERLAPQLPPGVELRPILDQGDFIEESVRTVAEHGLLGAVIAVTVLYLFLGNGRTTLVVGLMLPVSVIGSFAMLAAAGQTLNIVSLGGLLIGIGSLVDFAIVVIESIHRYRLRGTPPAVGAEQGTAEVAAAVTASAIAQGAVFFPMLLIGGLAAELFTPLALAVIFSHAAALFGAVTFVPMLAARVLGAHYEPVGFLRGFHRAIERMEAAYRRLLAASLRRRGLVMAVALAAFAASLVGAPQLGSEFLPQADSGEIQVAVRTPPGTRLEETAAVARRVEERLLAVPEVDRVVTTVGATGGAFSTAAAAGNEATVVAVLVPVEQRDRSVFDVLRAVRADLDAIPGAEIQATVQSSVMGAGLSQLEIQIAGDDPDVLARVADQVVERVRRVPGVAGAESSLRETRPEVVIRPDRDALARAGLSVQEVEVALRAALGGMTVARVRTGQDQWDVRLMLADEAQARYGSLEHLPLRSATGQVVRLGDVAAVTEERAPLAITRQDGRRQVTVAVHLDGSRPLGVVSADLRRELATMDWPGGMTWEVAGEAEQMAETFRSLGLSIVLAVLLVYLIMAAQFESFFHPLVILFCLPPTVVGAVAGLAVHRLPIGVTALLGFLMLVGVVMNNAIVLVDYTNVLRRRGLARDAALLEAGPVRLRPILMTMLTTNLGLVPFAYLPGASSELLRPLAVVVIYGLLLSTLVTLVLVPVAYSLLDDGLRRLGRFVRRGRPREAAAPGTGLAQAGR</sequence>
<dbReference type="Gene3D" id="1.20.1640.10">
    <property type="entry name" value="Multidrug efflux transporter AcrB transmembrane domain"/>
    <property type="match status" value="2"/>
</dbReference>
<protein>
    <submittedName>
        <fullName evidence="2">Efflux RND transporter permease subunit</fullName>
    </submittedName>
</protein>
<keyword evidence="1" id="KW-0812">Transmembrane</keyword>
<keyword evidence="1" id="KW-0472">Membrane</keyword>
<dbReference type="Gene3D" id="3.30.70.1430">
    <property type="entry name" value="Multidrug efflux transporter AcrB pore domain"/>
    <property type="match status" value="2"/>
</dbReference>
<dbReference type="SUPFAM" id="SSF82714">
    <property type="entry name" value="Multidrug efflux transporter AcrB TolC docking domain, DN and DC subdomains"/>
    <property type="match status" value="2"/>
</dbReference>
<name>A0ABZ0QKS1_9FIRM</name>
<evidence type="ECO:0000313" key="2">
    <source>
        <dbReference type="EMBL" id="WPD18087.1"/>
    </source>
</evidence>
<proteinExistence type="predicted"/>
<feature type="transmembrane region" description="Helical" evidence="1">
    <location>
        <begin position="524"/>
        <end position="544"/>
    </location>
</feature>
<feature type="transmembrane region" description="Helical" evidence="1">
    <location>
        <begin position="461"/>
        <end position="484"/>
    </location>
</feature>